<dbReference type="PANTHER" id="PTHR33406">
    <property type="entry name" value="MEMBRANE PROTEIN MJ1562-RELATED"/>
    <property type="match status" value="1"/>
</dbReference>
<dbReference type="STRING" id="317025.Tcr_1169"/>
<feature type="transmembrane region" description="Helical" evidence="2">
    <location>
        <begin position="302"/>
        <end position="322"/>
    </location>
</feature>
<dbReference type="SUPFAM" id="SSF82866">
    <property type="entry name" value="Multidrug efflux transporter AcrB transmembrane domain"/>
    <property type="match status" value="2"/>
</dbReference>
<proteinExistence type="inferred from homology"/>
<dbReference type="KEGG" id="tcx:Tcr_1169"/>
<feature type="transmembrane region" description="Helical" evidence="2">
    <location>
        <begin position="276"/>
        <end position="296"/>
    </location>
</feature>
<gene>
    <name evidence="3" type="ordered locus">Tcr_1169</name>
</gene>
<evidence type="ECO:0000256" key="2">
    <source>
        <dbReference type="SAM" id="Phobius"/>
    </source>
</evidence>
<feature type="transmembrane region" description="Helical" evidence="2">
    <location>
        <begin position="72"/>
        <end position="92"/>
    </location>
</feature>
<organism evidence="3">
    <name type="scientific">Hydrogenovibrio crunogenus (strain DSM 25203 / XCL-2)</name>
    <name type="common">Thiomicrospira crunogena</name>
    <dbReference type="NCBI Taxonomy" id="317025"/>
    <lineage>
        <taxon>Bacteria</taxon>
        <taxon>Pseudomonadati</taxon>
        <taxon>Pseudomonadota</taxon>
        <taxon>Gammaproteobacteria</taxon>
        <taxon>Thiotrichales</taxon>
        <taxon>Piscirickettsiaceae</taxon>
        <taxon>Hydrogenovibrio</taxon>
    </lineage>
</organism>
<feature type="transmembrane region" description="Helical" evidence="2">
    <location>
        <begin position="225"/>
        <end position="244"/>
    </location>
</feature>
<keyword evidence="2" id="KW-1133">Transmembrane helix</keyword>
<dbReference type="InterPro" id="IPR050545">
    <property type="entry name" value="Mycobact_MmpL"/>
</dbReference>
<feature type="transmembrane region" description="Helical" evidence="2">
    <location>
        <begin position="104"/>
        <end position="123"/>
    </location>
</feature>
<sequence length="403" mass="45485">MTGRWAFNWVQIMGHHYRSLMALFTLMSLGILAGLFNDLFILDLQSSLYIGASLLVMSLWAMKIMDSIKTGGLLFLLSGYVVLMLAGTMAWFEISFDDHSVLGWVVIIAMMMSNLIHVLSTLLREMARGSFQHDALAEALKQNAMPILLSNITTCFGFVVAAFYDASFYTMTWIVVSGAIISYLTLFSWLPIILLTFFLEFRVGHYDDRHGLIDLISRIQQYPRAIKWGVGISFMVMLASLIYLSQFMTQLNSVGVMLLASFALLLIIWQDLKITFITLLSSFLSVVIVLAAYFSFQNVLSISAFVLVVPLGMVLDDAIHYFSRYLKSKRGFFNDDASCHRFALSTVGRPIWLTTQLLMIGLLILSFHPNDLIQQASFITIFAVFLASYIILVLLPVLRLQRS</sequence>
<keyword evidence="2" id="KW-0812">Transmembrane</keyword>
<feature type="transmembrane region" description="Helical" evidence="2">
    <location>
        <begin position="144"/>
        <end position="164"/>
    </location>
</feature>
<feature type="transmembrane region" description="Helical" evidence="2">
    <location>
        <begin position="48"/>
        <end position="65"/>
    </location>
</feature>
<feature type="transmembrane region" description="Helical" evidence="2">
    <location>
        <begin position="250"/>
        <end position="269"/>
    </location>
</feature>
<dbReference type="eggNOG" id="COG0841">
    <property type="taxonomic scope" value="Bacteria"/>
</dbReference>
<dbReference type="HOGENOM" id="CLU_683220_0_0_6"/>
<feature type="transmembrane region" description="Helical" evidence="2">
    <location>
        <begin position="170"/>
        <end position="199"/>
    </location>
</feature>
<dbReference type="Gene3D" id="1.20.1640.10">
    <property type="entry name" value="Multidrug efflux transporter AcrB transmembrane domain"/>
    <property type="match status" value="2"/>
</dbReference>
<feature type="transmembrane region" description="Helical" evidence="2">
    <location>
        <begin position="351"/>
        <end position="369"/>
    </location>
</feature>
<dbReference type="AlphaFoldDB" id="Q31GF9"/>
<dbReference type="eggNOG" id="COG1033">
    <property type="taxonomic scope" value="Bacteria"/>
</dbReference>
<reference evidence="3" key="1">
    <citation type="submission" date="2006-07" db="EMBL/GenBank/DDBJ databases">
        <title>Complete sequence of Thiomicrospira crunogena XCL-2.</title>
        <authorList>
            <consortium name="US DOE Joint Genome Institute"/>
            <person name="Copeland A."/>
            <person name="Lucas S."/>
            <person name="Lapidus A."/>
            <person name="Barry K."/>
            <person name="Detter J.C."/>
            <person name="Glavina del Rio T."/>
            <person name="Hammon N."/>
            <person name="Israni S."/>
            <person name="Dalin E."/>
            <person name="Tice H."/>
            <person name="Pitluck S."/>
            <person name="Chain P."/>
            <person name="Malfatti S."/>
            <person name="Shin M."/>
            <person name="Vergez L."/>
            <person name="Schmutz J."/>
            <person name="Larimer F."/>
            <person name="Land M."/>
            <person name="Hauser L."/>
            <person name="Kyrpides N."/>
            <person name="Lykidis A."/>
            <person name="Scott K.M."/>
            <person name="Sievert S."/>
            <person name="Kerfeld C."/>
            <person name="Freyermuth S."/>
            <person name="Dobrinski K."/>
            <person name="Boller A."/>
            <person name="Fitzpatrick K."/>
            <person name="Thoma P."/>
            <person name="Moore J."/>
            <person name="Richardson P."/>
        </authorList>
    </citation>
    <scope>NUCLEOTIDE SEQUENCE</scope>
    <source>
        <strain evidence="3">XCL-2</strain>
    </source>
</reference>
<feature type="transmembrane region" description="Helical" evidence="2">
    <location>
        <begin position="20"/>
        <end position="42"/>
    </location>
</feature>
<dbReference type="OrthoDB" id="9803781at2"/>
<name>Q31GF9_HYDCU</name>
<evidence type="ECO:0000313" key="3">
    <source>
        <dbReference type="EMBL" id="ABB41764.2"/>
    </source>
</evidence>
<dbReference type="GO" id="GO:0005886">
    <property type="term" value="C:plasma membrane"/>
    <property type="evidence" value="ECO:0007669"/>
    <property type="project" value="TreeGrafter"/>
</dbReference>
<comment type="similarity">
    <text evidence="1">Belongs to the resistance-nodulation-cell division (RND) (TC 2.A.6) family. MmpL subfamily.</text>
</comment>
<keyword evidence="2" id="KW-0472">Membrane</keyword>
<dbReference type="PANTHER" id="PTHR33406:SF6">
    <property type="entry name" value="MEMBRANE PROTEIN YDGH-RELATED"/>
    <property type="match status" value="1"/>
</dbReference>
<feature type="transmembrane region" description="Helical" evidence="2">
    <location>
        <begin position="375"/>
        <end position="398"/>
    </location>
</feature>
<accession>Q31GF9</accession>
<dbReference type="EMBL" id="CP000109">
    <property type="protein sequence ID" value="ABB41764.2"/>
    <property type="molecule type" value="Genomic_DNA"/>
</dbReference>
<protein>
    <submittedName>
        <fullName evidence="3">Uncharacterized protein</fullName>
    </submittedName>
</protein>
<evidence type="ECO:0000256" key="1">
    <source>
        <dbReference type="ARBA" id="ARBA00010157"/>
    </source>
</evidence>